<feature type="domain" description="PKD" evidence="2">
    <location>
        <begin position="108"/>
        <end position="161"/>
    </location>
</feature>
<dbReference type="SUPFAM" id="SSF49299">
    <property type="entry name" value="PKD domain"/>
    <property type="match status" value="1"/>
</dbReference>
<dbReference type="InterPro" id="IPR000601">
    <property type="entry name" value="PKD_dom"/>
</dbReference>
<dbReference type="Proteomes" id="UP000573327">
    <property type="component" value="Unassembled WGS sequence"/>
</dbReference>
<dbReference type="CDD" id="cd00146">
    <property type="entry name" value="PKD"/>
    <property type="match status" value="1"/>
</dbReference>
<evidence type="ECO:0000313" key="3">
    <source>
        <dbReference type="EMBL" id="MBB4947795.1"/>
    </source>
</evidence>
<gene>
    <name evidence="3" type="ORF">F4556_003330</name>
</gene>
<accession>A0A7W7SC69</accession>
<dbReference type="PROSITE" id="PS50093">
    <property type="entry name" value="PKD"/>
    <property type="match status" value="1"/>
</dbReference>
<dbReference type="InterPro" id="IPR013783">
    <property type="entry name" value="Ig-like_fold"/>
</dbReference>
<proteinExistence type="predicted"/>
<dbReference type="GO" id="GO:0005975">
    <property type="term" value="P:carbohydrate metabolic process"/>
    <property type="evidence" value="ECO:0007669"/>
    <property type="project" value="UniProtKB-ARBA"/>
</dbReference>
<dbReference type="Pfam" id="PF00801">
    <property type="entry name" value="PKD"/>
    <property type="match status" value="1"/>
</dbReference>
<feature type="signal peptide" evidence="1">
    <location>
        <begin position="1"/>
        <end position="26"/>
    </location>
</feature>
<dbReference type="RefSeq" id="WP_184916305.1">
    <property type="nucleotide sequence ID" value="NZ_JACHJR010000001.1"/>
</dbReference>
<evidence type="ECO:0000259" key="2">
    <source>
        <dbReference type="PROSITE" id="PS50093"/>
    </source>
</evidence>
<comment type="caution">
    <text evidence="3">The sequence shown here is derived from an EMBL/GenBank/DDBJ whole genome shotgun (WGS) entry which is preliminary data.</text>
</comment>
<protein>
    <recommendedName>
        <fullName evidence="2">PKD domain-containing protein</fullName>
    </recommendedName>
</protein>
<name>A0A7W7SC69_9ACTN</name>
<dbReference type="InterPro" id="IPR035986">
    <property type="entry name" value="PKD_dom_sf"/>
</dbReference>
<feature type="chain" id="PRO_5030758867" description="PKD domain-containing protein" evidence="1">
    <location>
        <begin position="27"/>
        <end position="539"/>
    </location>
</feature>
<evidence type="ECO:0000313" key="4">
    <source>
        <dbReference type="Proteomes" id="UP000573327"/>
    </source>
</evidence>
<evidence type="ECO:0000256" key="1">
    <source>
        <dbReference type="SAM" id="SignalP"/>
    </source>
</evidence>
<dbReference type="Gene3D" id="2.60.40.10">
    <property type="entry name" value="Immunoglobulins"/>
    <property type="match status" value="1"/>
</dbReference>
<keyword evidence="1" id="KW-0732">Signal</keyword>
<dbReference type="EMBL" id="JACHJR010000001">
    <property type="protein sequence ID" value="MBB4947795.1"/>
    <property type="molecule type" value="Genomic_DNA"/>
</dbReference>
<reference evidence="3 4" key="1">
    <citation type="submission" date="2020-08" db="EMBL/GenBank/DDBJ databases">
        <title>Sequencing the genomes of 1000 actinobacteria strains.</title>
        <authorList>
            <person name="Klenk H.-P."/>
        </authorList>
    </citation>
    <scope>NUCLEOTIDE SEQUENCE [LARGE SCALE GENOMIC DNA]</scope>
    <source>
        <strain evidence="3 4">DSM 44786</strain>
    </source>
</reference>
<dbReference type="AlphaFoldDB" id="A0A7W7SC69"/>
<sequence length="539" mass="54649">MSHRRFIATAALFAAGLTLIPASAQAAEPAPAKAVSKPVNSKTLEDIKSSGFQTFVSPGEKAIKARAAKGEVSPRAESNLIVGFMAIPNSGRGISLTASVGGNSGSVPVTIAWGDGTTSTANTDAENFAEANHTYAKLGTYTITVTATDASGAVSDSMAITTAGSHYTAYGPTRLLDTRGASIAPGATARLKIAGNGSIPAGVTAAVLNLTVTNPQTGGFITAYPSGGEDPRPTTSNVNFTPGQTVPNLSVVPVGANGYVELYNGSGGTVDVIADIAGYFSQKVSSGFTPISPARLVDTREGVGTTRGQVAGNGSFPVQIFGSDQAPLPGSGVTAVALNVTTTAAKGGGFLTIYPNDVPKPLASNLNFGPGQTIANAVIVPVGADGKIRVSNGSGAPTDVIVDVVGYYSAAGASAYIPIDPLRLLDTREWQYGAVPSGEYIPMIFPAGGPDVTGYVLNSTVTATQADGFLTVAPDPNLGDGSWVEPTRPNVSTLNWTRGQTVPNLVQAPAGPGGGVDFWNASSGSTHMVIDMFGFYDKG</sequence>
<keyword evidence="4" id="KW-1185">Reference proteome</keyword>
<organism evidence="3 4">
    <name type="scientific">Kitasatospora gansuensis</name>
    <dbReference type="NCBI Taxonomy" id="258050"/>
    <lineage>
        <taxon>Bacteria</taxon>
        <taxon>Bacillati</taxon>
        <taxon>Actinomycetota</taxon>
        <taxon>Actinomycetes</taxon>
        <taxon>Kitasatosporales</taxon>
        <taxon>Streptomycetaceae</taxon>
        <taxon>Kitasatospora</taxon>
    </lineage>
</organism>